<keyword evidence="1" id="KW-0812">Transmembrane</keyword>
<sequence length="24" mass="2803">MKYLMMGLSFMMAVWLGAFAMLMQ</sequence>
<keyword evidence="1" id="KW-1133">Transmembrane helix</keyword>
<keyword evidence="3" id="KW-1185">Reference proteome</keyword>
<dbReference type="Proteomes" id="UP000234240">
    <property type="component" value="Unassembled WGS sequence"/>
</dbReference>
<dbReference type="AlphaFoldDB" id="A0A2N5E117"/>
<organism evidence="2 3">
    <name type="scientific">Chimaeribacter californicus</name>
    <dbReference type="NCBI Taxonomy" id="2060067"/>
    <lineage>
        <taxon>Bacteria</taxon>
        <taxon>Pseudomonadati</taxon>
        <taxon>Pseudomonadota</taxon>
        <taxon>Gammaproteobacteria</taxon>
        <taxon>Enterobacterales</taxon>
        <taxon>Yersiniaceae</taxon>
        <taxon>Chimaeribacter</taxon>
    </lineage>
</organism>
<reference evidence="2 3" key="1">
    <citation type="submission" date="2017-12" db="EMBL/GenBank/DDBJ databases">
        <title>Characterization of six clinical isolates of Enterochimera gen. nov., a novel genus of the Yersiniaciae family and the three species Enterochimera arupensis sp. nov., Enterochimera coloradensis sp. nov, and Enterochimera californica sp. nov.</title>
        <authorList>
            <person name="Rossi A."/>
            <person name="Fisher M."/>
        </authorList>
    </citation>
    <scope>NUCLEOTIDE SEQUENCE [LARGE SCALE GENOMIC DNA]</scope>
    <source>
        <strain evidence="3">2015-Iso6</strain>
    </source>
</reference>
<name>A0A2N5E117_9GAMM</name>
<keyword evidence="1" id="KW-0472">Membrane</keyword>
<gene>
    <name evidence="2" type="ORF">CYR55_16045</name>
</gene>
<evidence type="ECO:0000313" key="3">
    <source>
        <dbReference type="Proteomes" id="UP000234240"/>
    </source>
</evidence>
<dbReference type="EMBL" id="PJZF01000015">
    <property type="protein sequence ID" value="PLR34031.1"/>
    <property type="molecule type" value="Genomic_DNA"/>
</dbReference>
<evidence type="ECO:0000313" key="2">
    <source>
        <dbReference type="EMBL" id="PLR34031.1"/>
    </source>
</evidence>
<proteinExistence type="predicted"/>
<comment type="caution">
    <text evidence="2">The sequence shown here is derived from an EMBL/GenBank/DDBJ whole genome shotgun (WGS) entry which is preliminary data.</text>
</comment>
<feature type="transmembrane region" description="Helical" evidence="1">
    <location>
        <begin position="6"/>
        <end position="23"/>
    </location>
</feature>
<accession>A0A2N5E117</accession>
<protein>
    <submittedName>
        <fullName evidence="2">Membrane protein YpdK</fullName>
    </submittedName>
</protein>
<evidence type="ECO:0000256" key="1">
    <source>
        <dbReference type="SAM" id="Phobius"/>
    </source>
</evidence>